<dbReference type="Proteomes" id="UP000743899">
    <property type="component" value="Unassembled WGS sequence"/>
</dbReference>
<gene>
    <name evidence="1" type="ORF">GW534_00875</name>
</gene>
<dbReference type="Pfam" id="PF09148">
    <property type="entry name" value="DUF1934"/>
    <property type="match status" value="1"/>
</dbReference>
<dbReference type="InterPro" id="IPR015231">
    <property type="entry name" value="DUF1934"/>
</dbReference>
<dbReference type="EMBL" id="JAACYS010000002">
    <property type="protein sequence ID" value="NCU16330.1"/>
    <property type="molecule type" value="Genomic_DNA"/>
</dbReference>
<keyword evidence="2" id="KW-1185">Reference proteome</keyword>
<name>A0ABX0A4F7_9BACI</name>
<proteinExistence type="predicted"/>
<organism evidence="1 2">
    <name type="scientific">Pallidibacillus pasinlerensis</name>
    <dbReference type="NCBI Taxonomy" id="2703818"/>
    <lineage>
        <taxon>Bacteria</taxon>
        <taxon>Bacillati</taxon>
        <taxon>Bacillota</taxon>
        <taxon>Bacilli</taxon>
        <taxon>Bacillales</taxon>
        <taxon>Bacillaceae</taxon>
        <taxon>Pallidibacillus</taxon>
    </lineage>
</organism>
<dbReference type="InterPro" id="IPR012674">
    <property type="entry name" value="Calycin"/>
</dbReference>
<reference evidence="1 2" key="1">
    <citation type="submission" date="2020-01" db="EMBL/GenBank/DDBJ databases">
        <title>A novel Bacillus sp. from Pasinler.</title>
        <authorList>
            <person name="Adiguzel A."/>
            <person name="Ay H."/>
            <person name="Baltaci M.O."/>
        </authorList>
    </citation>
    <scope>NUCLEOTIDE SEQUENCE [LARGE SCALE GENOMIC DNA]</scope>
    <source>
        <strain evidence="1 2">P1</strain>
    </source>
</reference>
<evidence type="ECO:0000313" key="1">
    <source>
        <dbReference type="EMBL" id="NCU16330.1"/>
    </source>
</evidence>
<comment type="caution">
    <text evidence="1">The sequence shown here is derived from an EMBL/GenBank/DDBJ whole genome shotgun (WGS) entry which is preliminary data.</text>
</comment>
<protein>
    <submittedName>
        <fullName evidence="1">DUF1934 domain-containing protein</fullName>
    </submittedName>
</protein>
<evidence type="ECO:0000313" key="2">
    <source>
        <dbReference type="Proteomes" id="UP000743899"/>
    </source>
</evidence>
<dbReference type="Gene3D" id="2.40.128.20">
    <property type="match status" value="1"/>
</dbReference>
<dbReference type="SUPFAM" id="SSF50814">
    <property type="entry name" value="Lipocalins"/>
    <property type="match status" value="1"/>
</dbReference>
<sequence>MPATGAPVKISTTINIKHRDGNREKYELMVFGQYYKKGKTSYLIYDEFLEKKRKVHTVVKFSENEIPEAKIIRKGSLNMMLSFKQREVMGGTYNTNIGHFRIKTNTKKLAFKWDEEAREGNLNINYDFYMEELEVGSYQIQFNFKEDKGI</sequence>
<dbReference type="RefSeq" id="WP_161919168.1">
    <property type="nucleotide sequence ID" value="NZ_JAACYS010000002.1"/>
</dbReference>
<accession>A0ABX0A4F7</accession>